<dbReference type="EMBL" id="JAKRYL010000019">
    <property type="protein sequence ID" value="MCL7748771.1"/>
    <property type="molecule type" value="Genomic_DNA"/>
</dbReference>
<dbReference type="InterPro" id="IPR018573">
    <property type="entry name" value="Restrct_endonuc_II_AlwI"/>
</dbReference>
<dbReference type="RefSeq" id="WP_250097660.1">
    <property type="nucleotide sequence ID" value="NZ_JAKRYL010000019.1"/>
</dbReference>
<dbReference type="GO" id="GO:0016787">
    <property type="term" value="F:hydrolase activity"/>
    <property type="evidence" value="ECO:0007669"/>
    <property type="project" value="UniProtKB-KW"/>
</dbReference>
<evidence type="ECO:0000313" key="1">
    <source>
        <dbReference type="EMBL" id="MCL7748771.1"/>
    </source>
</evidence>
<accession>A0A9X2CV32</accession>
<gene>
    <name evidence="1" type="ORF">MF646_16735</name>
</gene>
<keyword evidence="1" id="KW-0378">Hydrolase</keyword>
<reference evidence="1" key="1">
    <citation type="submission" date="2022-02" db="EMBL/GenBank/DDBJ databases">
        <title>Halalkalibacter sp. nov. isolated from Lonar Lake, India.</title>
        <authorList>
            <person name="Joshi A."/>
            <person name="Thite S."/>
            <person name="Lodha T."/>
        </authorList>
    </citation>
    <scope>NUCLEOTIDE SEQUENCE</scope>
    <source>
        <strain evidence="1">MEB205</strain>
    </source>
</reference>
<dbReference type="Gene3D" id="3.40.91.50">
    <property type="match status" value="1"/>
</dbReference>
<dbReference type="AlphaFoldDB" id="A0A9X2CV32"/>
<proteinExistence type="predicted"/>
<protein>
    <submittedName>
        <fullName evidence="1">AlwI family type II restriction endonuclease</fullName>
        <ecNumber evidence="1">3.1.21.-</ecNumber>
    </submittedName>
</protein>
<name>A0A9X2CV32_9BACI</name>
<comment type="caution">
    <text evidence="1">The sequence shown here is derived from an EMBL/GenBank/DDBJ whole genome shotgun (WGS) entry which is preliminary data.</text>
</comment>
<dbReference type="EC" id="3.1.21.-" evidence="1"/>
<keyword evidence="1" id="KW-0255">Endonuclease</keyword>
<keyword evidence="2" id="KW-1185">Reference proteome</keyword>
<keyword evidence="1" id="KW-0540">Nuclease</keyword>
<organism evidence="1 2">
    <name type="scientific">Halalkalibacter alkaliphilus</name>
    <dbReference type="NCBI Taxonomy" id="2917993"/>
    <lineage>
        <taxon>Bacteria</taxon>
        <taxon>Bacillati</taxon>
        <taxon>Bacillota</taxon>
        <taxon>Bacilli</taxon>
        <taxon>Bacillales</taxon>
        <taxon>Bacillaceae</taxon>
        <taxon>Halalkalibacter</taxon>
    </lineage>
</organism>
<sequence>MKVSKLDQVFNLFDTNGRRSDVINAYNIYTNILEQVYEESESSVWRRYPNESTQFRFYELAIEKSPEIFKQHPKYDNFVKAMENPKIKMAFDKGDISYLKQTNGLKQLYADLDNAIEGRARHYSSNLVKIGLADEHRQISPVGKSWIHGKKLRRSRFENLLPIDETNLIFLRQLLKLRVYAKDGEKYYSPMLMAMYILLNYQRVSEDLFITMIQMLNPYLPIEPSSFVEEFLGGHAQKLEREYVPFSTDALDKINNEPIPMSKEVFASHFSSGKSEKTIKIYREFYENLVRFNREGTTENLEKLVELFSDTQKKSMINKAFGFGRNVFTFDTRDRTNVSKFMELNEDVDILTNEDLNTKLFLQFQASKRHDGVREYGDVTRRVMKVTGIISFKNGVVELAQRDLWQKFFSKINLENMVFGESTNEAYESYEKEMTSPFLNHLTLEEILEYEDEKVEQAIVEIKDELNLASEEEIRETIFNQTSEAFIQHIETNYPKEKILEILQLFSDRSNDLKIQKMVAENTDVPTIFEYIVGIAWYHISSKKFDLFSSFNLSMSADFEPETHAGGGAGDIVIDYDDHILMLEVTLMNKHAQKRGEWEPVLRHATNLTIESAPKKVTTLFIADDLDENTINIWRAVATVPLQSSRESDKFADTVTIMPVKNEELAKMIQNRKNETELLESIKESFDKLSTDFNMGWRDEIIKFI</sequence>
<dbReference type="GO" id="GO:0004519">
    <property type="term" value="F:endonuclease activity"/>
    <property type="evidence" value="ECO:0007669"/>
    <property type="project" value="UniProtKB-KW"/>
</dbReference>
<dbReference type="Proteomes" id="UP001139150">
    <property type="component" value="Unassembled WGS sequence"/>
</dbReference>
<dbReference type="Pfam" id="PF09491">
    <property type="entry name" value="RE_AlwI"/>
    <property type="match status" value="1"/>
</dbReference>
<evidence type="ECO:0000313" key="2">
    <source>
        <dbReference type="Proteomes" id="UP001139150"/>
    </source>
</evidence>